<dbReference type="PROSITE" id="PS00108">
    <property type="entry name" value="PROTEIN_KINASE_ST"/>
    <property type="match status" value="1"/>
</dbReference>
<dbReference type="GO" id="GO:0005524">
    <property type="term" value="F:ATP binding"/>
    <property type="evidence" value="ECO:0007669"/>
    <property type="project" value="UniProtKB-UniRule"/>
</dbReference>
<evidence type="ECO:0000256" key="1">
    <source>
        <dbReference type="ARBA" id="ARBA00022679"/>
    </source>
</evidence>
<organism evidence="8 9">
    <name type="scientific">Volvox reticuliferus</name>
    <dbReference type="NCBI Taxonomy" id="1737510"/>
    <lineage>
        <taxon>Eukaryota</taxon>
        <taxon>Viridiplantae</taxon>
        <taxon>Chlorophyta</taxon>
        <taxon>core chlorophytes</taxon>
        <taxon>Chlorophyceae</taxon>
        <taxon>CS clade</taxon>
        <taxon>Chlamydomonadales</taxon>
        <taxon>Volvocaceae</taxon>
        <taxon>Volvox</taxon>
    </lineage>
</organism>
<name>A0A8J4LMB1_9CHLO</name>
<evidence type="ECO:0000256" key="5">
    <source>
        <dbReference type="PROSITE-ProRule" id="PRU10141"/>
    </source>
</evidence>
<dbReference type="SMART" id="SM00220">
    <property type="entry name" value="S_TKc"/>
    <property type="match status" value="1"/>
</dbReference>
<evidence type="ECO:0000259" key="7">
    <source>
        <dbReference type="PROSITE" id="PS50011"/>
    </source>
</evidence>
<dbReference type="EMBL" id="BNCQ01000012">
    <property type="protein sequence ID" value="GIM02774.1"/>
    <property type="molecule type" value="Genomic_DNA"/>
</dbReference>
<feature type="binding site" evidence="5">
    <location>
        <position position="682"/>
    </location>
    <ligand>
        <name>ATP</name>
        <dbReference type="ChEBI" id="CHEBI:30616"/>
    </ligand>
</feature>
<accession>A0A8J4LMB1</accession>
<dbReference type="SUPFAM" id="SSF56112">
    <property type="entry name" value="Protein kinase-like (PK-like)"/>
    <property type="match status" value="1"/>
</dbReference>
<dbReference type="PROSITE" id="PS50011">
    <property type="entry name" value="PROTEIN_KINASE_DOM"/>
    <property type="match status" value="1"/>
</dbReference>
<keyword evidence="1" id="KW-0808">Transferase</keyword>
<dbReference type="PANTHER" id="PTHR44329">
    <property type="entry name" value="SERINE/THREONINE-PROTEIN KINASE TNNI3K-RELATED"/>
    <property type="match status" value="1"/>
</dbReference>
<protein>
    <recommendedName>
        <fullName evidence="7">Protein kinase domain-containing protein</fullName>
    </recommendedName>
</protein>
<keyword evidence="4 5" id="KW-0067">ATP-binding</keyword>
<dbReference type="InterPro" id="IPR011009">
    <property type="entry name" value="Kinase-like_dom_sf"/>
</dbReference>
<evidence type="ECO:0000256" key="2">
    <source>
        <dbReference type="ARBA" id="ARBA00022741"/>
    </source>
</evidence>
<dbReference type="GO" id="GO:0004674">
    <property type="term" value="F:protein serine/threonine kinase activity"/>
    <property type="evidence" value="ECO:0007669"/>
    <property type="project" value="TreeGrafter"/>
</dbReference>
<evidence type="ECO:0000256" key="6">
    <source>
        <dbReference type="SAM" id="MobiDB-lite"/>
    </source>
</evidence>
<dbReference type="InterPro" id="IPR017441">
    <property type="entry name" value="Protein_kinase_ATP_BS"/>
</dbReference>
<evidence type="ECO:0000256" key="4">
    <source>
        <dbReference type="ARBA" id="ARBA00022840"/>
    </source>
</evidence>
<dbReference type="AlphaFoldDB" id="A0A8J4LMB1"/>
<gene>
    <name evidence="8" type="ORF">Vretimale_7614</name>
</gene>
<dbReference type="InterPro" id="IPR051681">
    <property type="entry name" value="Ser/Thr_Kinases-Pseudokinases"/>
</dbReference>
<dbReference type="Gene3D" id="3.30.200.20">
    <property type="entry name" value="Phosphorylase Kinase, domain 1"/>
    <property type="match status" value="1"/>
</dbReference>
<evidence type="ECO:0000313" key="9">
    <source>
        <dbReference type="Proteomes" id="UP000722791"/>
    </source>
</evidence>
<keyword evidence="2 5" id="KW-0547">Nucleotide-binding</keyword>
<dbReference type="Gene3D" id="1.10.510.10">
    <property type="entry name" value="Transferase(Phosphotransferase) domain 1"/>
    <property type="match status" value="1"/>
</dbReference>
<dbReference type="PROSITE" id="PS00107">
    <property type="entry name" value="PROTEIN_KINASE_ATP"/>
    <property type="match status" value="1"/>
</dbReference>
<feature type="compositionally biased region" description="Polar residues" evidence="6">
    <location>
        <begin position="353"/>
        <end position="362"/>
    </location>
</feature>
<feature type="region of interest" description="Disordered" evidence="6">
    <location>
        <begin position="314"/>
        <end position="366"/>
    </location>
</feature>
<sequence>MLRIRIMKLGSIFICTFLIINLVRYSKAAGTDDVISLRRTAVLQRERRQTAAARRLLLGSVSKANTTQSDALINANIRTGQELIAALADPFIRVITLIVPSVTVTPEDWNSSSIGLPIELRRNVTLEGSNEWPQLNLKYIRGTIRLGGTVRMTFMYMHVYMEGLLGKPSRLAGTDIFTPTDHGPPSEVWFVSVSMYSPYCFAGYLHTLDVLKIPRPPQYPGTQEFVDVNQTGCVNTTTAPPLQRCWVDKSYAQDWAFEGNDIDPVTSAVRHSNLLFRFLNSTFVCQFQVDPACTAIKDPMICYGETVNKYNDLSSDGSSSGSYTRSPTVFPQQPPSNSSSSTGSSRNDGGLQPSRSSGSTSGVDKDVPGAVLPVQASVNGNSSRAALVIGASVGASILAIIAAVAVGLAWRRCHQPRQDQPSPLTAAECTGQPDLPIDASAVTITTAAAAATSAGTAACEVPKAAFANLASAVAPPVTNKTPPALNIPLNVTLVQLHLQQPTIVTAGSGIDGSMMPPAAPPGGSLTESAAREGCQVILRVAGGARAATAAGLEAIDELLPLKGPNGGEGGNIIAVAASGGDGDEKAIFPQIAAEGPGGCSVSHSISPLPRANIALDASRNVVMAPREYSRSNYDFLTSESSESGSSSGEGDGIVGLLPVVLGKGAFGRVVEGMYKGRRVAVKLMASEEPWADVSANTFTRTFAHEVEVLSRCAHPNVVQLLAARVTPPRLCLVMELMDTSLARLIHHNTDESEMPLPKVLHIGICIANALAYLHPTIVHRDLKPANVLINNPQSDKPIAKLTDFGLSRLRITVGSTEHPDAGTPPYMAPECFDVSNRRITHQADIYSLGVLLWEMLARTRPWKDMGPAAVGFMVTYKGVRLPLDCLSGSRCPHKLARLLVACWDADPARRPAAAEVAKELTLVLQNVERQGGPNYSSEVHNMVQGDGKR</sequence>
<dbReference type="PANTHER" id="PTHR44329:SF214">
    <property type="entry name" value="PROTEIN KINASE DOMAIN-CONTAINING PROTEIN"/>
    <property type="match status" value="1"/>
</dbReference>
<evidence type="ECO:0000256" key="3">
    <source>
        <dbReference type="ARBA" id="ARBA00022777"/>
    </source>
</evidence>
<dbReference type="InterPro" id="IPR000719">
    <property type="entry name" value="Prot_kinase_dom"/>
</dbReference>
<dbReference type="InterPro" id="IPR008271">
    <property type="entry name" value="Ser/Thr_kinase_AS"/>
</dbReference>
<comment type="caution">
    <text evidence="8">The sequence shown here is derived from an EMBL/GenBank/DDBJ whole genome shotgun (WGS) entry which is preliminary data.</text>
</comment>
<dbReference type="Proteomes" id="UP000722791">
    <property type="component" value="Unassembled WGS sequence"/>
</dbReference>
<proteinExistence type="predicted"/>
<feature type="domain" description="Protein kinase" evidence="7">
    <location>
        <begin position="655"/>
        <end position="922"/>
    </location>
</feature>
<keyword evidence="3" id="KW-0418">Kinase</keyword>
<dbReference type="Pfam" id="PF00069">
    <property type="entry name" value="Pkinase"/>
    <property type="match status" value="1"/>
</dbReference>
<evidence type="ECO:0000313" key="8">
    <source>
        <dbReference type="EMBL" id="GIM02774.1"/>
    </source>
</evidence>
<reference evidence="8" key="1">
    <citation type="journal article" date="2021" name="Proc. Natl. Acad. Sci. U.S.A.">
        <title>Three genomes in the algal genus Volvox reveal the fate of a haploid sex-determining region after a transition to homothallism.</title>
        <authorList>
            <person name="Yamamoto K."/>
            <person name="Hamaji T."/>
            <person name="Kawai-Toyooka H."/>
            <person name="Matsuzaki R."/>
            <person name="Takahashi F."/>
            <person name="Nishimura Y."/>
            <person name="Kawachi M."/>
            <person name="Noguchi H."/>
            <person name="Minakuchi Y."/>
            <person name="Umen J.G."/>
            <person name="Toyoda A."/>
            <person name="Nozaki H."/>
        </authorList>
    </citation>
    <scope>NUCLEOTIDE SEQUENCE</scope>
    <source>
        <strain evidence="8">NIES-3785</strain>
    </source>
</reference>
<feature type="compositionally biased region" description="Low complexity" evidence="6">
    <location>
        <begin position="336"/>
        <end position="345"/>
    </location>
</feature>